<proteinExistence type="inferred from homology"/>
<accession>A0A4P6KIH2</accession>
<keyword evidence="6" id="KW-1185">Reference proteome</keyword>
<evidence type="ECO:0000256" key="2">
    <source>
        <dbReference type="ARBA" id="ARBA00022679"/>
    </source>
</evidence>
<protein>
    <submittedName>
        <fullName evidence="5">Glycerate kinase</fullName>
    </submittedName>
</protein>
<dbReference type="Pfam" id="PF02595">
    <property type="entry name" value="Gly_kinase"/>
    <property type="match status" value="1"/>
</dbReference>
<dbReference type="Proteomes" id="UP000289260">
    <property type="component" value="Chromosome"/>
</dbReference>
<evidence type="ECO:0000256" key="1">
    <source>
        <dbReference type="ARBA" id="ARBA00006284"/>
    </source>
</evidence>
<evidence type="ECO:0000313" key="6">
    <source>
        <dbReference type="Proteomes" id="UP000289260"/>
    </source>
</evidence>
<gene>
    <name evidence="5" type="ORF">EVS81_10665</name>
</gene>
<dbReference type="PANTHER" id="PTHR21599">
    <property type="entry name" value="GLYCERATE KINASE"/>
    <property type="match status" value="1"/>
</dbReference>
<reference evidence="5 6" key="1">
    <citation type="submission" date="2019-02" db="EMBL/GenBank/DDBJ databases">
        <authorList>
            <person name="Sun L."/>
            <person name="Pan D."/>
            <person name="Wu X."/>
        </authorList>
    </citation>
    <scope>NUCLEOTIDE SEQUENCE [LARGE SCALE GENOMIC DNA]</scope>
    <source>
        <strain evidence="5 6">JW-1</strain>
    </source>
</reference>
<sequence>MHSFWPIALIAPDSLKGSCSSPEAARALAAGVRAALGPGAEVREIPLADGGEGTLDALVSTWGASVSEVATTDALGRPRTGRVGFSAGSDGDAARAVTAIIETADANGLPLVSDRPLQALDADSEGVGSLILAALDAGATQVLLCLGGSATSDGGAGMLRALGARLLDAAGKPIAPGARGLADLARIDLAGLDPRTRKVSWRVACDVDNPLTGPRGAAAVFGPQKGATAAEVARIDAGLARLAAALSTAALSTAALSTAALSTTARDDERAAGASDLTARDGLGAAGGLALGLVALFGAELLPGAKLVSDAVGLPAALADATLVLTGEGRFDAQSLDGKVVSQVLSEAGGTPVVVIAGSVGLSCDAARAAGVTAAVSIAQGPASLEQLQADSLALLTEAAAHACALFAAGRSPQREPQQVPAAGTAKL</sequence>
<keyword evidence="2 4" id="KW-0808">Transferase</keyword>
<keyword evidence="3 4" id="KW-0418">Kinase</keyword>
<name>A0A4P6KIH2_9MICO</name>
<dbReference type="PIRSF" id="PIRSF006078">
    <property type="entry name" value="GlxK"/>
    <property type="match status" value="1"/>
</dbReference>
<evidence type="ECO:0000256" key="4">
    <source>
        <dbReference type="PIRNR" id="PIRNR006078"/>
    </source>
</evidence>
<evidence type="ECO:0000256" key="3">
    <source>
        <dbReference type="ARBA" id="ARBA00022777"/>
    </source>
</evidence>
<dbReference type="EMBL" id="CP035806">
    <property type="protein sequence ID" value="QBE50316.1"/>
    <property type="molecule type" value="Genomic_DNA"/>
</dbReference>
<dbReference type="GO" id="GO:0008887">
    <property type="term" value="F:glycerate kinase activity"/>
    <property type="evidence" value="ECO:0007669"/>
    <property type="project" value="UniProtKB-UniRule"/>
</dbReference>
<comment type="similarity">
    <text evidence="1 4">Belongs to the glycerate kinase type-1 family.</text>
</comment>
<organism evidence="5 6">
    <name type="scientific">Leucobacter triazinivorans</name>
    <dbReference type="NCBI Taxonomy" id="1784719"/>
    <lineage>
        <taxon>Bacteria</taxon>
        <taxon>Bacillati</taxon>
        <taxon>Actinomycetota</taxon>
        <taxon>Actinomycetes</taxon>
        <taxon>Micrococcales</taxon>
        <taxon>Microbacteriaceae</taxon>
        <taxon>Leucobacter</taxon>
    </lineage>
</organism>
<dbReference type="KEGG" id="ltr:EVS81_10665"/>
<dbReference type="GO" id="GO:0031388">
    <property type="term" value="P:organic acid phosphorylation"/>
    <property type="evidence" value="ECO:0007669"/>
    <property type="project" value="UniProtKB-UniRule"/>
</dbReference>
<dbReference type="InterPro" id="IPR036129">
    <property type="entry name" value="Glycerate_kinase_sf"/>
</dbReference>
<dbReference type="NCBIfam" id="TIGR00045">
    <property type="entry name" value="glycerate kinase"/>
    <property type="match status" value="1"/>
</dbReference>
<dbReference type="SUPFAM" id="SSF110738">
    <property type="entry name" value="Glycerate kinase I"/>
    <property type="match status" value="1"/>
</dbReference>
<evidence type="ECO:0000313" key="5">
    <source>
        <dbReference type="EMBL" id="QBE50316.1"/>
    </source>
</evidence>
<dbReference type="Gene3D" id="3.90.1510.10">
    <property type="entry name" value="Glycerate kinase, domain 2"/>
    <property type="match status" value="1"/>
</dbReference>
<dbReference type="PANTHER" id="PTHR21599:SF0">
    <property type="entry name" value="GLYCERATE KINASE"/>
    <property type="match status" value="1"/>
</dbReference>
<dbReference type="InterPro" id="IPR018193">
    <property type="entry name" value="Glyc_kinase_flavodox-like_fold"/>
</dbReference>
<dbReference type="Gene3D" id="3.40.50.10350">
    <property type="entry name" value="Glycerate kinase, domain 1"/>
    <property type="match status" value="1"/>
</dbReference>
<dbReference type="OrthoDB" id="9774290at2"/>
<dbReference type="InterPro" id="IPR004381">
    <property type="entry name" value="Glycerate_kinase"/>
</dbReference>
<dbReference type="AlphaFoldDB" id="A0A4P6KIH2"/>
<dbReference type="InterPro" id="IPR018197">
    <property type="entry name" value="Glycerate_kinase_RE-like"/>
</dbReference>